<evidence type="ECO:0000313" key="1">
    <source>
        <dbReference type="EMBL" id="KZZ91818.1"/>
    </source>
</evidence>
<dbReference type="AlphaFoldDB" id="A0A167YVR6"/>
<proteinExistence type="predicted"/>
<dbReference type="OrthoDB" id="4996552at2759"/>
<reference evidence="1 2" key="1">
    <citation type="journal article" date="2016" name="Genome Biol. Evol.">
        <title>Divergent and convergent evolution of fungal pathogenicity.</title>
        <authorList>
            <person name="Shang Y."/>
            <person name="Xiao G."/>
            <person name="Zheng P."/>
            <person name="Cen K."/>
            <person name="Zhan S."/>
            <person name="Wang C."/>
        </authorList>
    </citation>
    <scope>NUCLEOTIDE SEQUENCE [LARGE SCALE GENOMIC DNA]</scope>
    <source>
        <strain evidence="1 2">RCEF 2490</strain>
    </source>
</reference>
<comment type="caution">
    <text evidence="1">The sequence shown here is derived from an EMBL/GenBank/DDBJ whole genome shotgun (WGS) entry which is preliminary data.</text>
</comment>
<dbReference type="Proteomes" id="UP000078544">
    <property type="component" value="Unassembled WGS sequence"/>
</dbReference>
<gene>
    <name evidence="1" type="ORF">AAL_06572</name>
</gene>
<keyword evidence="2" id="KW-1185">Reference proteome</keyword>
<evidence type="ECO:0000313" key="2">
    <source>
        <dbReference type="Proteomes" id="UP000078544"/>
    </source>
</evidence>
<dbReference type="Gene3D" id="2.60.270.50">
    <property type="match status" value="1"/>
</dbReference>
<protein>
    <submittedName>
        <fullName evidence="1">Uncharacterized protein</fullName>
    </submittedName>
</protein>
<accession>A0A167YVR6</accession>
<sequence length="187" mass="20530">MPGVVAVATSFITGAKLFIKVRDTLRELVPKPPTELEKYHRSFQCTMHNATQFQIVTTDNYICSGKFFETPKSVDGFKTMSFSGSNEDHNPAGVTLGSSFRLSLDSTHFFDFSVGLTAPLAGSYKAGVVESADPKAGYEAALRKGVAIISENTYISRDEDGNKQEIMFHVAAFPGKYMSIEIRQIIV</sequence>
<organism evidence="1 2">
    <name type="scientific">Moelleriella libera RCEF 2490</name>
    <dbReference type="NCBI Taxonomy" id="1081109"/>
    <lineage>
        <taxon>Eukaryota</taxon>
        <taxon>Fungi</taxon>
        <taxon>Dikarya</taxon>
        <taxon>Ascomycota</taxon>
        <taxon>Pezizomycotina</taxon>
        <taxon>Sordariomycetes</taxon>
        <taxon>Hypocreomycetidae</taxon>
        <taxon>Hypocreales</taxon>
        <taxon>Clavicipitaceae</taxon>
        <taxon>Moelleriella</taxon>
    </lineage>
</organism>
<name>A0A167YVR6_9HYPO</name>
<dbReference type="EMBL" id="AZGY01000017">
    <property type="protein sequence ID" value="KZZ91818.1"/>
    <property type="molecule type" value="Genomic_DNA"/>
</dbReference>
<dbReference type="STRING" id="1081109.A0A167YVR6"/>